<dbReference type="STRING" id="1088818.A0A2I0B1X4"/>
<keyword evidence="13" id="KW-1185">Reference proteome</keyword>
<evidence type="ECO:0000259" key="11">
    <source>
        <dbReference type="PROSITE" id="PS51321"/>
    </source>
</evidence>
<keyword evidence="3 6" id="KW-0863">Zinc-finger</keyword>
<keyword evidence="2 8" id="KW-0479">Metal-binding</keyword>
<dbReference type="Pfam" id="PF08711">
    <property type="entry name" value="Med26"/>
    <property type="match status" value="1"/>
</dbReference>
<dbReference type="PROSITE" id="PS51321">
    <property type="entry name" value="TFIIS_CENTRAL"/>
    <property type="match status" value="1"/>
</dbReference>
<evidence type="ECO:0000256" key="1">
    <source>
        <dbReference type="ARBA" id="ARBA00004123"/>
    </source>
</evidence>
<evidence type="ECO:0000256" key="5">
    <source>
        <dbReference type="ARBA" id="ARBA00023242"/>
    </source>
</evidence>
<dbReference type="FunFam" id="2.20.25.10:FF:000001">
    <property type="entry name" value="Probable Transcription elongation factor S-II"/>
    <property type="match status" value="1"/>
</dbReference>
<dbReference type="AlphaFoldDB" id="A0A2I0B1X4"/>
<evidence type="ECO:0000259" key="9">
    <source>
        <dbReference type="PROSITE" id="PS51133"/>
    </source>
</evidence>
<keyword evidence="8" id="KW-0805">Transcription regulation</keyword>
<feature type="domain" description="TFIIS central" evidence="11">
    <location>
        <begin position="168"/>
        <end position="298"/>
    </location>
</feature>
<accession>A0A2I0B1X4</accession>
<evidence type="ECO:0000313" key="13">
    <source>
        <dbReference type="Proteomes" id="UP000236161"/>
    </source>
</evidence>
<evidence type="ECO:0000256" key="6">
    <source>
        <dbReference type="PROSITE-ProRule" id="PRU00472"/>
    </source>
</evidence>
<dbReference type="InterPro" id="IPR003618">
    <property type="entry name" value="TFIIS_cen_dom"/>
</dbReference>
<dbReference type="InterPro" id="IPR001222">
    <property type="entry name" value="Znf_TFIIS"/>
</dbReference>
<evidence type="ECO:0000256" key="7">
    <source>
        <dbReference type="PROSITE-ProRule" id="PRU00649"/>
    </source>
</evidence>
<dbReference type="PANTHER" id="PTHR11477:SF0">
    <property type="entry name" value="IP08861P-RELATED"/>
    <property type="match status" value="1"/>
</dbReference>
<dbReference type="EMBL" id="KZ451923">
    <property type="protein sequence ID" value="PKA61788.1"/>
    <property type="molecule type" value="Genomic_DNA"/>
</dbReference>
<keyword evidence="4 8" id="KW-0862">Zinc</keyword>
<dbReference type="GO" id="GO:0005634">
    <property type="term" value="C:nucleus"/>
    <property type="evidence" value="ECO:0007669"/>
    <property type="project" value="UniProtKB-SubCell"/>
</dbReference>
<dbReference type="Gene3D" id="2.20.25.10">
    <property type="match status" value="1"/>
</dbReference>
<dbReference type="InterPro" id="IPR003617">
    <property type="entry name" value="TFIIS/CRSP70_N_sub"/>
</dbReference>
<dbReference type="SUPFAM" id="SSF46942">
    <property type="entry name" value="Elongation factor TFIIS domain 2"/>
    <property type="match status" value="1"/>
</dbReference>
<keyword evidence="5 7" id="KW-0539">Nucleus</keyword>
<dbReference type="PROSITE" id="PS51133">
    <property type="entry name" value="ZF_TFIIS_2"/>
    <property type="match status" value="1"/>
</dbReference>
<dbReference type="CDD" id="cd00183">
    <property type="entry name" value="TFIIS_I"/>
    <property type="match status" value="1"/>
</dbReference>
<dbReference type="PANTHER" id="PTHR11477">
    <property type="entry name" value="TRANSCRIPTION FACTOR S-II ZINC FINGER DOMAIN-CONTAINING PROTEIN"/>
    <property type="match status" value="1"/>
</dbReference>
<dbReference type="SMART" id="SM00510">
    <property type="entry name" value="TFS2M"/>
    <property type="match status" value="1"/>
</dbReference>
<evidence type="ECO:0000256" key="3">
    <source>
        <dbReference type="ARBA" id="ARBA00022771"/>
    </source>
</evidence>
<proteinExistence type="inferred from homology"/>
<evidence type="ECO:0000256" key="4">
    <source>
        <dbReference type="ARBA" id="ARBA00022833"/>
    </source>
</evidence>
<dbReference type="InterPro" id="IPR035441">
    <property type="entry name" value="TFIIS/LEDGF_dom_sf"/>
</dbReference>
<dbReference type="InterPro" id="IPR035100">
    <property type="entry name" value="TF_IIS-typ"/>
</dbReference>
<dbReference type="GO" id="GO:0008270">
    <property type="term" value="F:zinc ion binding"/>
    <property type="evidence" value="ECO:0007669"/>
    <property type="project" value="UniProtKB-UniRule"/>
</dbReference>
<dbReference type="OrthoDB" id="44867at2759"/>
<feature type="domain" description="TFIIS N-terminal" evidence="10">
    <location>
        <begin position="1"/>
        <end position="86"/>
    </location>
</feature>
<dbReference type="Gene3D" id="1.10.472.30">
    <property type="entry name" value="Transcription elongation factor S-II, central domain"/>
    <property type="match status" value="1"/>
</dbReference>
<dbReference type="SMART" id="SM00509">
    <property type="entry name" value="TFS2N"/>
    <property type="match status" value="1"/>
</dbReference>
<dbReference type="Proteomes" id="UP000236161">
    <property type="component" value="Unassembled WGS sequence"/>
</dbReference>
<dbReference type="InterPro" id="IPR017923">
    <property type="entry name" value="TFIIS_N"/>
</dbReference>
<organism evidence="12 13">
    <name type="scientific">Apostasia shenzhenica</name>
    <dbReference type="NCBI Taxonomy" id="1088818"/>
    <lineage>
        <taxon>Eukaryota</taxon>
        <taxon>Viridiplantae</taxon>
        <taxon>Streptophyta</taxon>
        <taxon>Embryophyta</taxon>
        <taxon>Tracheophyta</taxon>
        <taxon>Spermatophyta</taxon>
        <taxon>Magnoliopsida</taxon>
        <taxon>Liliopsida</taxon>
        <taxon>Asparagales</taxon>
        <taxon>Orchidaceae</taxon>
        <taxon>Apostasioideae</taxon>
        <taxon>Apostasia</taxon>
    </lineage>
</organism>
<dbReference type="Gene3D" id="1.20.930.10">
    <property type="entry name" value="Conserved domain common to transcription factors TFIIS, elongin A, CRSP70"/>
    <property type="match status" value="1"/>
</dbReference>
<comment type="similarity">
    <text evidence="8">Belongs to the TFS-II family.</text>
</comment>
<evidence type="ECO:0000256" key="8">
    <source>
        <dbReference type="RuleBase" id="RU368078"/>
    </source>
</evidence>
<dbReference type="NCBIfam" id="TIGR01385">
    <property type="entry name" value="TFSII"/>
    <property type="match status" value="1"/>
</dbReference>
<comment type="subcellular location">
    <subcellularLocation>
        <location evidence="1 7 8">Nucleus</location>
    </subcellularLocation>
</comment>
<reference evidence="12 13" key="1">
    <citation type="journal article" date="2017" name="Nature">
        <title>The Apostasia genome and the evolution of orchids.</title>
        <authorList>
            <person name="Zhang G.Q."/>
            <person name="Liu K.W."/>
            <person name="Li Z."/>
            <person name="Lohaus R."/>
            <person name="Hsiao Y.Y."/>
            <person name="Niu S.C."/>
            <person name="Wang J.Y."/>
            <person name="Lin Y.C."/>
            <person name="Xu Q."/>
            <person name="Chen L.J."/>
            <person name="Yoshida K."/>
            <person name="Fujiwara S."/>
            <person name="Wang Z.W."/>
            <person name="Zhang Y.Q."/>
            <person name="Mitsuda N."/>
            <person name="Wang M."/>
            <person name="Liu G.H."/>
            <person name="Pecoraro L."/>
            <person name="Huang H.X."/>
            <person name="Xiao X.J."/>
            <person name="Lin M."/>
            <person name="Wu X.Y."/>
            <person name="Wu W.L."/>
            <person name="Chen Y.Y."/>
            <person name="Chang S.B."/>
            <person name="Sakamoto S."/>
            <person name="Ohme-Takagi M."/>
            <person name="Yagi M."/>
            <person name="Zeng S.J."/>
            <person name="Shen C.Y."/>
            <person name="Yeh C.M."/>
            <person name="Luo Y.B."/>
            <person name="Tsai W.C."/>
            <person name="Van de Peer Y."/>
            <person name="Liu Z.J."/>
        </authorList>
    </citation>
    <scope>NUCLEOTIDE SEQUENCE [LARGE SCALE GENOMIC DNA]</scope>
    <source>
        <strain evidence="13">cv. Shenzhen</strain>
        <tissue evidence="12">Stem</tissue>
    </source>
</reference>
<dbReference type="CDD" id="cd13749">
    <property type="entry name" value="Zn-ribbon_TFIIS"/>
    <property type="match status" value="1"/>
</dbReference>
<evidence type="ECO:0000256" key="2">
    <source>
        <dbReference type="ARBA" id="ARBA00022723"/>
    </source>
</evidence>
<dbReference type="InterPro" id="IPR036575">
    <property type="entry name" value="TFIIS_cen_dom_sf"/>
</dbReference>
<dbReference type="PIRSF" id="PIRSF006704">
    <property type="entry name" value="TF_IIS"/>
    <property type="match status" value="1"/>
</dbReference>
<evidence type="ECO:0000259" key="10">
    <source>
        <dbReference type="PROSITE" id="PS51319"/>
    </source>
</evidence>
<keyword evidence="8" id="KW-0804">Transcription</keyword>
<dbReference type="PROSITE" id="PS51319">
    <property type="entry name" value="TFIIS_N"/>
    <property type="match status" value="1"/>
</dbReference>
<dbReference type="Pfam" id="PF01096">
    <property type="entry name" value="Zn_ribbon_TFIIS"/>
    <property type="match status" value="1"/>
</dbReference>
<dbReference type="SUPFAM" id="SSF47676">
    <property type="entry name" value="Conserved domain common to transcription factors TFIIS, elongin A, CRSP70"/>
    <property type="match status" value="1"/>
</dbReference>
<keyword evidence="8" id="KW-0238">DNA-binding</keyword>
<feature type="domain" description="TFIIS-type" evidence="9">
    <location>
        <begin position="301"/>
        <end position="341"/>
    </location>
</feature>
<dbReference type="InterPro" id="IPR006289">
    <property type="entry name" value="TFSII"/>
</dbReference>
<comment type="function">
    <text evidence="8">Necessary for efficient RNA polymerase II transcription elongation past template-encoded arresting sites.</text>
</comment>
<dbReference type="SUPFAM" id="SSF57783">
    <property type="entry name" value="Zinc beta-ribbon"/>
    <property type="match status" value="1"/>
</dbReference>
<dbReference type="PROSITE" id="PS00466">
    <property type="entry name" value="ZF_TFIIS_1"/>
    <property type="match status" value="1"/>
</dbReference>
<dbReference type="GO" id="GO:0006368">
    <property type="term" value="P:transcription elongation by RNA polymerase II"/>
    <property type="evidence" value="ECO:0007669"/>
    <property type="project" value="InterPro"/>
</dbReference>
<sequence>MEKEILETFEAARKAADAAAGGGGMPEEERCLEALRRLMKMPVTVSDLVGTQIGRRLRALTKHSHEKIQAAASELLKIWKSIVITETKKPEKITSPQAVKIDDFLRSESFKSEKSTSVKARNADITANFDTVMNEADSNEEKSLHVSDKANGVTPPRPTVLVKCNDAARDRFREVLADALSKVAKETNESEREEVRCLIDEVDACDPICVAITVESVMFEKFGSPTTAHKIKYRSIMFNLKDSKNTDFRRRVLLGHVKPEKLVEMTPEDMASDERRAENQQIKERALHECELGAAPKATTDQFRCGRCGQRKCTYYQMQTRSADEPMTTFVTCVNCNHHWKFC</sequence>
<name>A0A2I0B1X4_9ASPA</name>
<evidence type="ECO:0000313" key="12">
    <source>
        <dbReference type="EMBL" id="PKA61788.1"/>
    </source>
</evidence>
<dbReference type="SMART" id="SM00440">
    <property type="entry name" value="ZnF_C2C2"/>
    <property type="match status" value="1"/>
</dbReference>
<dbReference type="Pfam" id="PF07500">
    <property type="entry name" value="TFIIS_M"/>
    <property type="match status" value="1"/>
</dbReference>
<dbReference type="GO" id="GO:0003677">
    <property type="term" value="F:DNA binding"/>
    <property type="evidence" value="ECO:0007669"/>
    <property type="project" value="UniProtKB-KW"/>
</dbReference>
<gene>
    <name evidence="12" type="ORF">AXF42_Ash008619</name>
</gene>
<protein>
    <recommendedName>
        <fullName evidence="8">Transcription elongation factor</fullName>
    </recommendedName>
</protein>